<keyword evidence="1 2" id="KW-0378">Hydrolase</keyword>
<dbReference type="InterPro" id="IPR050261">
    <property type="entry name" value="FrsA_esterase"/>
</dbReference>
<dbReference type="AlphaFoldDB" id="A0A972SM40"/>
<dbReference type="RefSeq" id="WP_172173475.1">
    <property type="nucleotide sequence ID" value="NZ_WOEZ01000199.1"/>
</dbReference>
<dbReference type="Proteomes" id="UP000655523">
    <property type="component" value="Unassembled WGS sequence"/>
</dbReference>
<evidence type="ECO:0000313" key="3">
    <source>
        <dbReference type="Proteomes" id="UP000655523"/>
    </source>
</evidence>
<dbReference type="EMBL" id="WOEZ01000199">
    <property type="protein sequence ID" value="NPT59772.1"/>
    <property type="molecule type" value="Genomic_DNA"/>
</dbReference>
<dbReference type="InterPro" id="IPR010520">
    <property type="entry name" value="FrsA-like"/>
</dbReference>
<accession>A0A972SM40</accession>
<evidence type="ECO:0000256" key="1">
    <source>
        <dbReference type="ARBA" id="ARBA00022801"/>
    </source>
</evidence>
<dbReference type="Gene3D" id="1.20.1440.110">
    <property type="entry name" value="acylaminoacyl peptidase"/>
    <property type="match status" value="1"/>
</dbReference>
<keyword evidence="3" id="KW-1185">Reference proteome</keyword>
<sequence length="386" mass="42099">MFQYFPGNYMWSLSVMRCLASGGHFGEIHWALQDLQDAAKLAPQGDTEAWHAAWKKLAVQVEGIGRTALEDDKMQTAASALMRAAHYWQWAEAFIEPGDDRAAQSYERHLACFRHAGALLPNAIEVVEVPFGETALTAYFVKAEGVSGPAPAVILSDGLDGTKEEMVLMAQALASRGISCLAVDNPGQGATLRLKGLKARHDSEVAAGAAYDYLKSRSDLVDPDRVGLIAASMGGYYAPRAVAFEKRIKACVAWGAIYDYHAVWVRRLNLKPGTKATVDYRAALGTTGKHLLNIIGATDFDEALRKFESFTLKGVAQNITCDILLVHGEDDKQTPLSDAQKLYDEIGSTSKELRVFTRAEGGASHVQLDRQEPAVSLIADWMTDHL</sequence>
<proteinExistence type="predicted"/>
<dbReference type="Pfam" id="PF06500">
    <property type="entry name" value="FrsA-like"/>
    <property type="match status" value="1"/>
</dbReference>
<comment type="caution">
    <text evidence="2">The sequence shown here is derived from an EMBL/GenBank/DDBJ whole genome shotgun (WGS) entry which is preliminary data.</text>
</comment>
<protein>
    <submittedName>
        <fullName evidence="2">Alpha/beta fold hydrolase</fullName>
    </submittedName>
</protein>
<organism evidence="2 3">
    <name type="scientific">Paraburkholderia elongata</name>
    <dbReference type="NCBI Taxonomy" id="2675747"/>
    <lineage>
        <taxon>Bacteria</taxon>
        <taxon>Pseudomonadati</taxon>
        <taxon>Pseudomonadota</taxon>
        <taxon>Betaproteobacteria</taxon>
        <taxon>Burkholderiales</taxon>
        <taxon>Burkholderiaceae</taxon>
        <taxon>Paraburkholderia</taxon>
    </lineage>
</organism>
<reference evidence="2 3" key="1">
    <citation type="submission" date="2019-11" db="EMBL/GenBank/DDBJ databases">
        <title>Metabolism of dissolved organic matter in forest soils.</title>
        <authorList>
            <person name="Cyle K.T."/>
            <person name="Wilhelm R.C."/>
            <person name="Martinez C.E."/>
        </authorList>
    </citation>
    <scope>NUCLEOTIDE SEQUENCE [LARGE SCALE GENOMIC DNA]</scope>
    <source>
        <strain evidence="2 3">5N</strain>
    </source>
</reference>
<dbReference type="SUPFAM" id="SSF53474">
    <property type="entry name" value="alpha/beta-Hydrolases"/>
    <property type="match status" value="1"/>
</dbReference>
<name>A0A972SM40_9BURK</name>
<dbReference type="Gene3D" id="3.40.50.1820">
    <property type="entry name" value="alpha/beta hydrolase"/>
    <property type="match status" value="1"/>
</dbReference>
<dbReference type="PANTHER" id="PTHR22946">
    <property type="entry name" value="DIENELACTONE HYDROLASE DOMAIN-CONTAINING PROTEIN-RELATED"/>
    <property type="match status" value="1"/>
</dbReference>
<dbReference type="InterPro" id="IPR029058">
    <property type="entry name" value="AB_hydrolase_fold"/>
</dbReference>
<evidence type="ECO:0000313" key="2">
    <source>
        <dbReference type="EMBL" id="NPT59772.1"/>
    </source>
</evidence>
<gene>
    <name evidence="2" type="ORF">GNZ13_35775</name>
</gene>
<dbReference type="PANTHER" id="PTHR22946:SF12">
    <property type="entry name" value="CONIDIAL PIGMENT BIOSYNTHESIS PROTEIN AYG1 (AFU_ORTHOLOGUE AFUA_2G17550)"/>
    <property type="match status" value="1"/>
</dbReference>
<dbReference type="GO" id="GO:0016787">
    <property type="term" value="F:hydrolase activity"/>
    <property type="evidence" value="ECO:0007669"/>
    <property type="project" value="UniProtKB-KW"/>
</dbReference>